<accession>A0AAD5U454</accession>
<dbReference type="AlphaFoldDB" id="A0AAD5U454"/>
<feature type="domain" description="Alpha-type protein kinase" evidence="5">
    <location>
        <begin position="529"/>
        <end position="854"/>
    </location>
</feature>
<dbReference type="GO" id="GO:0005524">
    <property type="term" value="F:ATP binding"/>
    <property type="evidence" value="ECO:0007669"/>
    <property type="project" value="InterPro"/>
</dbReference>
<dbReference type="InterPro" id="IPR011009">
    <property type="entry name" value="Kinase-like_dom_sf"/>
</dbReference>
<dbReference type="SMART" id="SM00811">
    <property type="entry name" value="Alpha_kinase"/>
    <property type="match status" value="1"/>
</dbReference>
<evidence type="ECO:0000313" key="7">
    <source>
        <dbReference type="Proteomes" id="UP001211065"/>
    </source>
</evidence>
<reference evidence="6" key="1">
    <citation type="submission" date="2020-05" db="EMBL/GenBank/DDBJ databases">
        <title>Phylogenomic resolution of chytrid fungi.</title>
        <authorList>
            <person name="Stajich J.E."/>
            <person name="Amses K."/>
            <person name="Simmons R."/>
            <person name="Seto K."/>
            <person name="Myers J."/>
            <person name="Bonds A."/>
            <person name="Quandt C.A."/>
            <person name="Barry K."/>
            <person name="Liu P."/>
            <person name="Grigoriev I."/>
            <person name="Longcore J.E."/>
            <person name="James T.Y."/>
        </authorList>
    </citation>
    <scope>NUCLEOTIDE SEQUENCE</scope>
    <source>
        <strain evidence="6">JEL0476</strain>
    </source>
</reference>
<proteinExistence type="predicted"/>
<dbReference type="GO" id="GO:0004674">
    <property type="term" value="F:protein serine/threonine kinase activity"/>
    <property type="evidence" value="ECO:0007669"/>
    <property type="project" value="UniProtKB-KW"/>
</dbReference>
<dbReference type="Pfam" id="PF02816">
    <property type="entry name" value="Alpha_kinase"/>
    <property type="match status" value="1"/>
</dbReference>
<evidence type="ECO:0000256" key="4">
    <source>
        <dbReference type="SAM" id="MobiDB-lite"/>
    </source>
</evidence>
<organism evidence="6 7">
    <name type="scientific">Clydaea vesicula</name>
    <dbReference type="NCBI Taxonomy" id="447962"/>
    <lineage>
        <taxon>Eukaryota</taxon>
        <taxon>Fungi</taxon>
        <taxon>Fungi incertae sedis</taxon>
        <taxon>Chytridiomycota</taxon>
        <taxon>Chytridiomycota incertae sedis</taxon>
        <taxon>Chytridiomycetes</taxon>
        <taxon>Lobulomycetales</taxon>
        <taxon>Lobulomycetaceae</taxon>
        <taxon>Clydaea</taxon>
    </lineage>
</organism>
<dbReference type="PANTHER" id="PTHR47763:SF1">
    <property type="entry name" value="DUF659 DOMAIN-CONTAINING PROTEIN"/>
    <property type="match status" value="1"/>
</dbReference>
<dbReference type="PANTHER" id="PTHR47763">
    <property type="entry name" value="ALPHA-PROTEIN KINASE VWKA"/>
    <property type="match status" value="1"/>
</dbReference>
<dbReference type="GO" id="GO:0005737">
    <property type="term" value="C:cytoplasm"/>
    <property type="evidence" value="ECO:0007669"/>
    <property type="project" value="TreeGrafter"/>
</dbReference>
<dbReference type="EMBL" id="JADGJW010000123">
    <property type="protein sequence ID" value="KAJ3223613.1"/>
    <property type="molecule type" value="Genomic_DNA"/>
</dbReference>
<protein>
    <recommendedName>
        <fullName evidence="5">Alpha-type protein kinase domain-containing protein</fullName>
    </recommendedName>
</protein>
<dbReference type="InterPro" id="IPR004166">
    <property type="entry name" value="a-kinase_dom"/>
</dbReference>
<keyword evidence="2" id="KW-0808">Transferase</keyword>
<feature type="compositionally biased region" description="Polar residues" evidence="4">
    <location>
        <begin position="120"/>
        <end position="130"/>
    </location>
</feature>
<sequence>MPGANELDNIQNQINSLDLQFLLPKQTPKLSQNHSINVLPNINSSTSLAPPERSSSYITKIRCSSVPPPARTSSIPLPRSNTVNTYNSFSSVDTAYSFSENNDHNDYRMSRSPNRSFFEHNFSSNASGTPQPYPRQSRVSSTSFGPTNCSLRKLHHMDVAFLFNLSGNVQELFDELKFSIPLLTNKFTLKYPDGNLRLAFVGYSEFGAGCASYYEIQDFCSPAEFFVFLNEIVQLRLGSREKFGDIIGGLRSSLKLNWKGKSRSLILLTNRPGYGVEYNSFCSMEAWNSKSKMFSFSKGKSKINRMLNKNYDIEKAQQRAEKVDKFCAKNEQILLQNIALKNENEQLAKKLSAKVYYNKCFTEPRLKLEEVRLNKLKALRAVQLEALMEMDIQTSNEDALLLRGVTEEQTIKTVEENHSLYETSWILDILELKPLIKQFSTEANKVYPEYKKVLANRKSIELTLEEVSRKAERAISAFKNFEARSVNLLKTLKLIIELLQKYLVNIQKKSAMEQMAQNGEIVELDRLRPYEEENFKWPSRIVINAVQFRIPDDQQVPVSPNKIIPNLIEYRKKMDLQIMDKPYAKGTFRCAYYALDLLTNKKYTVKHFHVLRNARADLNDCIKVSKAYSFAKYCGLIFQNELFKRQKTLYTEWGGSADLLEHHSFDIHSFNYIDSYFAEVTPWFNSLNGIPYSENTGIMIEPLMPDFFKWFNNDMQYRYVGEEEKYPHHSVLAAFIHWTYHTSGRSFIIADLQGMKLAIPLNVAGEDVDVIVAQNLASFSELEKTRGEIVVKWVLSDPVIHVLKGSGGDEATAAQISQAITYDFDGNLGLQAENLFYSKHTCGDICGLLELPPINF</sequence>
<dbReference type="Proteomes" id="UP001211065">
    <property type="component" value="Unassembled WGS sequence"/>
</dbReference>
<name>A0AAD5U454_9FUNG</name>
<evidence type="ECO:0000259" key="5">
    <source>
        <dbReference type="PROSITE" id="PS51158"/>
    </source>
</evidence>
<comment type="caution">
    <text evidence="6">The sequence shown here is derived from an EMBL/GenBank/DDBJ whole genome shotgun (WGS) entry which is preliminary data.</text>
</comment>
<evidence type="ECO:0000256" key="1">
    <source>
        <dbReference type="ARBA" id="ARBA00022527"/>
    </source>
</evidence>
<keyword evidence="3" id="KW-0418">Kinase</keyword>
<gene>
    <name evidence="6" type="ORF">HK099_000905</name>
</gene>
<dbReference type="InterPro" id="IPR052969">
    <property type="entry name" value="Thr-specific_kinase-like"/>
</dbReference>
<keyword evidence="1" id="KW-0723">Serine/threonine-protein kinase</keyword>
<keyword evidence="7" id="KW-1185">Reference proteome</keyword>
<evidence type="ECO:0000256" key="3">
    <source>
        <dbReference type="ARBA" id="ARBA00022777"/>
    </source>
</evidence>
<feature type="region of interest" description="Disordered" evidence="4">
    <location>
        <begin position="120"/>
        <end position="139"/>
    </location>
</feature>
<dbReference type="SUPFAM" id="SSF56112">
    <property type="entry name" value="Protein kinase-like (PK-like)"/>
    <property type="match status" value="1"/>
</dbReference>
<dbReference type="PROSITE" id="PS51158">
    <property type="entry name" value="ALPHA_KINASE"/>
    <property type="match status" value="1"/>
</dbReference>
<evidence type="ECO:0000256" key="2">
    <source>
        <dbReference type="ARBA" id="ARBA00022679"/>
    </source>
</evidence>
<dbReference type="Gene3D" id="3.20.200.10">
    <property type="entry name" value="MHCK/EF2 kinase"/>
    <property type="match status" value="1"/>
</dbReference>
<evidence type="ECO:0000313" key="6">
    <source>
        <dbReference type="EMBL" id="KAJ3223613.1"/>
    </source>
</evidence>